<sequence>MPARVSRRHKARSDSPGTFVALALGLMVAGAAFLSYTVIQGQQEPEPARVAPQPDRAPVDRNPFELADALSSSSSNIAAPVATELKSQVALEVMRSHSREAIWALAVDSAAKAYPLMVKFREQRAADADNQSYLWMETGQDALALFVKAVEYGGRIEQRMRDEREFGPHFEGVREARAEWGRYRDELESHVGPIDRPLPRPGSDE</sequence>
<evidence type="ECO:0000313" key="2">
    <source>
        <dbReference type="EMBL" id="QDU64960.1"/>
    </source>
</evidence>
<gene>
    <name evidence="2" type="ORF">Pla133_00210</name>
</gene>
<dbReference type="AlphaFoldDB" id="A0A518BD99"/>
<keyword evidence="3" id="KW-1185">Reference proteome</keyword>
<dbReference type="EMBL" id="CP036287">
    <property type="protein sequence ID" value="QDU64960.1"/>
    <property type="molecule type" value="Genomic_DNA"/>
</dbReference>
<accession>A0A518BD99</accession>
<evidence type="ECO:0000313" key="3">
    <source>
        <dbReference type="Proteomes" id="UP000316921"/>
    </source>
</evidence>
<dbReference type="RefSeq" id="WP_145061142.1">
    <property type="nucleotide sequence ID" value="NZ_CP036287.1"/>
</dbReference>
<keyword evidence="1" id="KW-1133">Transmembrane helix</keyword>
<organism evidence="2 3">
    <name type="scientific">Engelhardtia mirabilis</name>
    <dbReference type="NCBI Taxonomy" id="2528011"/>
    <lineage>
        <taxon>Bacteria</taxon>
        <taxon>Pseudomonadati</taxon>
        <taxon>Planctomycetota</taxon>
        <taxon>Planctomycetia</taxon>
        <taxon>Planctomycetia incertae sedis</taxon>
        <taxon>Engelhardtia</taxon>
    </lineage>
</organism>
<feature type="transmembrane region" description="Helical" evidence="1">
    <location>
        <begin position="20"/>
        <end position="39"/>
    </location>
</feature>
<keyword evidence="1" id="KW-0472">Membrane</keyword>
<keyword evidence="1" id="KW-0812">Transmembrane</keyword>
<reference evidence="2 3" key="1">
    <citation type="submission" date="2019-02" db="EMBL/GenBank/DDBJ databases">
        <title>Deep-cultivation of Planctomycetes and their phenomic and genomic characterization uncovers novel biology.</title>
        <authorList>
            <person name="Wiegand S."/>
            <person name="Jogler M."/>
            <person name="Boedeker C."/>
            <person name="Pinto D."/>
            <person name="Vollmers J."/>
            <person name="Rivas-Marin E."/>
            <person name="Kohn T."/>
            <person name="Peeters S.H."/>
            <person name="Heuer A."/>
            <person name="Rast P."/>
            <person name="Oberbeckmann S."/>
            <person name="Bunk B."/>
            <person name="Jeske O."/>
            <person name="Meyerdierks A."/>
            <person name="Storesund J.E."/>
            <person name="Kallscheuer N."/>
            <person name="Luecker S."/>
            <person name="Lage O.M."/>
            <person name="Pohl T."/>
            <person name="Merkel B.J."/>
            <person name="Hornburger P."/>
            <person name="Mueller R.-W."/>
            <person name="Bruemmer F."/>
            <person name="Labrenz M."/>
            <person name="Spormann A.M."/>
            <person name="Op den Camp H."/>
            <person name="Overmann J."/>
            <person name="Amann R."/>
            <person name="Jetten M.S.M."/>
            <person name="Mascher T."/>
            <person name="Medema M.H."/>
            <person name="Devos D.P."/>
            <person name="Kaster A.-K."/>
            <person name="Ovreas L."/>
            <person name="Rohde M."/>
            <person name="Galperin M.Y."/>
            <person name="Jogler C."/>
        </authorList>
    </citation>
    <scope>NUCLEOTIDE SEQUENCE [LARGE SCALE GENOMIC DNA]</scope>
    <source>
        <strain evidence="2 3">Pla133</strain>
    </source>
</reference>
<proteinExistence type="predicted"/>
<protein>
    <submittedName>
        <fullName evidence="2">Uncharacterized protein</fullName>
    </submittedName>
</protein>
<dbReference type="KEGG" id="pbap:Pla133_00210"/>
<dbReference type="Proteomes" id="UP000316921">
    <property type="component" value="Chromosome"/>
</dbReference>
<evidence type="ECO:0000256" key="1">
    <source>
        <dbReference type="SAM" id="Phobius"/>
    </source>
</evidence>
<name>A0A518BD99_9BACT</name>